<proteinExistence type="predicted"/>
<keyword evidence="1" id="KW-1133">Transmembrane helix</keyword>
<reference evidence="2 3" key="1">
    <citation type="submission" date="2019-09" db="EMBL/GenBank/DDBJ databases">
        <authorList>
            <person name="Geng P."/>
            <person name="Wan X."/>
            <person name="Zhou G."/>
            <person name="Yuan Z."/>
            <person name="Hu X."/>
        </authorList>
    </citation>
    <scope>NUCLEOTIDE SEQUENCE [LARGE SCALE GENOMIC DNA]</scope>
    <source>
        <strain evidence="2 3">EFR-4</strain>
    </source>
</reference>
<evidence type="ECO:0000256" key="1">
    <source>
        <dbReference type="SAM" id="Phobius"/>
    </source>
</evidence>
<protein>
    <submittedName>
        <fullName evidence="2">Uncharacterized protein</fullName>
    </submittedName>
</protein>
<evidence type="ECO:0000313" key="3">
    <source>
        <dbReference type="Proteomes" id="UP000325411"/>
    </source>
</evidence>
<evidence type="ECO:0000313" key="2">
    <source>
        <dbReference type="EMBL" id="KAA8473034.1"/>
    </source>
</evidence>
<gene>
    <name evidence="2" type="ORF">FYW06_28040</name>
</gene>
<dbReference type="EMBL" id="VXCE01000044">
    <property type="protein sequence ID" value="KAA8473034.1"/>
    <property type="molecule type" value="Genomic_DNA"/>
</dbReference>
<dbReference type="AlphaFoldDB" id="A0A5M9GJH4"/>
<feature type="transmembrane region" description="Helical" evidence="1">
    <location>
        <begin position="12"/>
        <end position="31"/>
    </location>
</feature>
<name>A0A5M9GJH4_9BACI</name>
<keyword evidence="1" id="KW-0812">Transmembrane</keyword>
<accession>A0A5M9GJH4</accession>
<sequence length="66" mass="7293">MKKKNELIPKLDGIMAIFVGVLITSGALAGLCRVVTYKTIEKISGVTFSLSVIIIVLMMFYQDKKN</sequence>
<comment type="caution">
    <text evidence="2">The sequence shown here is derived from an EMBL/GenBank/DDBJ whole genome shotgun (WGS) entry which is preliminary data.</text>
</comment>
<dbReference type="Proteomes" id="UP000325411">
    <property type="component" value="Unassembled WGS sequence"/>
</dbReference>
<dbReference type="RefSeq" id="WP_153623572.1">
    <property type="nucleotide sequence ID" value="NZ_CP064082.1"/>
</dbReference>
<keyword evidence="1" id="KW-0472">Membrane</keyword>
<organism evidence="2 3">
    <name type="scientific">Bacillus paranthracis</name>
    <dbReference type="NCBI Taxonomy" id="2026186"/>
    <lineage>
        <taxon>Bacteria</taxon>
        <taxon>Bacillati</taxon>
        <taxon>Bacillota</taxon>
        <taxon>Bacilli</taxon>
        <taxon>Bacillales</taxon>
        <taxon>Bacillaceae</taxon>
        <taxon>Bacillus</taxon>
        <taxon>Bacillus cereus group</taxon>
    </lineage>
</organism>
<feature type="transmembrane region" description="Helical" evidence="1">
    <location>
        <begin position="43"/>
        <end position="61"/>
    </location>
</feature>